<proteinExistence type="predicted"/>
<sequence>MIQSRAAQYRQDATEPTPSSAAEPPPDIELQIAMQCAEASCMQAETALMQLQKFHKKFGQASQTFKPD</sequence>
<accession>A0A9P0PED9</accession>
<keyword evidence="3" id="KW-1185">Reference proteome</keyword>
<evidence type="ECO:0000256" key="1">
    <source>
        <dbReference type="SAM" id="MobiDB-lite"/>
    </source>
</evidence>
<reference evidence="2" key="1">
    <citation type="submission" date="2022-03" db="EMBL/GenBank/DDBJ databases">
        <authorList>
            <person name="Sayadi A."/>
        </authorList>
    </citation>
    <scope>NUCLEOTIDE SEQUENCE</scope>
</reference>
<feature type="region of interest" description="Disordered" evidence="1">
    <location>
        <begin position="1"/>
        <end position="26"/>
    </location>
</feature>
<gene>
    <name evidence="2" type="ORF">ACAOBT_LOCUS12244</name>
</gene>
<evidence type="ECO:0000313" key="3">
    <source>
        <dbReference type="Proteomes" id="UP001152888"/>
    </source>
</evidence>
<dbReference type="EMBL" id="CAKOFQ010006850">
    <property type="protein sequence ID" value="CAH1976644.1"/>
    <property type="molecule type" value="Genomic_DNA"/>
</dbReference>
<protein>
    <submittedName>
        <fullName evidence="2">Uncharacterized protein</fullName>
    </submittedName>
</protein>
<dbReference type="Proteomes" id="UP001152888">
    <property type="component" value="Unassembled WGS sequence"/>
</dbReference>
<comment type="caution">
    <text evidence="2">The sequence shown here is derived from an EMBL/GenBank/DDBJ whole genome shotgun (WGS) entry which is preliminary data.</text>
</comment>
<name>A0A9P0PED9_ACAOB</name>
<organism evidence="2 3">
    <name type="scientific">Acanthoscelides obtectus</name>
    <name type="common">Bean weevil</name>
    <name type="synonym">Bruchus obtectus</name>
    <dbReference type="NCBI Taxonomy" id="200917"/>
    <lineage>
        <taxon>Eukaryota</taxon>
        <taxon>Metazoa</taxon>
        <taxon>Ecdysozoa</taxon>
        <taxon>Arthropoda</taxon>
        <taxon>Hexapoda</taxon>
        <taxon>Insecta</taxon>
        <taxon>Pterygota</taxon>
        <taxon>Neoptera</taxon>
        <taxon>Endopterygota</taxon>
        <taxon>Coleoptera</taxon>
        <taxon>Polyphaga</taxon>
        <taxon>Cucujiformia</taxon>
        <taxon>Chrysomeloidea</taxon>
        <taxon>Chrysomelidae</taxon>
        <taxon>Bruchinae</taxon>
        <taxon>Bruchini</taxon>
        <taxon>Acanthoscelides</taxon>
    </lineage>
</organism>
<evidence type="ECO:0000313" key="2">
    <source>
        <dbReference type="EMBL" id="CAH1976644.1"/>
    </source>
</evidence>
<dbReference type="AlphaFoldDB" id="A0A9P0PED9"/>